<name>A0AA48L8V0_9TREE</name>
<dbReference type="GeneID" id="85498166"/>
<protein>
    <recommendedName>
        <fullName evidence="4">K Homology domain-containing protein</fullName>
    </recommendedName>
</protein>
<dbReference type="KEGG" id="ccac:CcaHIS019_0607550"/>
<dbReference type="AlphaFoldDB" id="A0AA48L8V0"/>
<feature type="domain" description="K Homology" evidence="4">
    <location>
        <begin position="182"/>
        <end position="253"/>
    </location>
</feature>
<evidence type="ECO:0000256" key="3">
    <source>
        <dbReference type="SAM" id="MobiDB-lite"/>
    </source>
</evidence>
<dbReference type="Gene3D" id="3.30.1370.10">
    <property type="entry name" value="K Homology domain, type 1"/>
    <property type="match status" value="3"/>
</dbReference>
<sequence length="400" mass="41130">MTSTILPQHAPSSVASNKRPASPSLENNTVKRAREDSSPSSPKKDAAKPTVDKKKMDDNVETGSTGDAGPSTGATISAPPTSIPATPAKPSGDSNPTAQQISMRALIVTQDASVIIGRAGAHVNEIREKSGARVTISESIPGNPERILNVFGALDAVSKAFGLIVRRINDEPFDVASVPGSRAVTIKFIIPNSRMGSVIGRGGSKIKEIQDASGARLNASEVMLPGSTERVLSVSGVADAIHIAVYYIGTILLEYQERNPGPPGGAYRQQPGGFQPPTSGYSAPPHRGSTSSGSGGAGAGAGGAPPPPDAGSQTQQIFIPNSLVGAIIGKAGVKINEIRAQSQCQIRVTEPGTAPGPGQVANPDERLVTITGQPSNINIAVQMLYHRLESEKAKAAQGGV</sequence>
<dbReference type="PANTHER" id="PTHR10288">
    <property type="entry name" value="KH DOMAIN CONTAINING RNA BINDING PROTEIN"/>
    <property type="match status" value="1"/>
</dbReference>
<feature type="compositionally biased region" description="Gly residues" evidence="3">
    <location>
        <begin position="293"/>
        <end position="303"/>
    </location>
</feature>
<dbReference type="InterPro" id="IPR004088">
    <property type="entry name" value="KH_dom_type_1"/>
</dbReference>
<feature type="domain" description="K Homology" evidence="4">
    <location>
        <begin position="311"/>
        <end position="389"/>
    </location>
</feature>
<keyword evidence="6" id="KW-1185">Reference proteome</keyword>
<evidence type="ECO:0000313" key="5">
    <source>
        <dbReference type="EMBL" id="BEI94296.1"/>
    </source>
</evidence>
<evidence type="ECO:0000256" key="2">
    <source>
        <dbReference type="PROSITE-ProRule" id="PRU00117"/>
    </source>
</evidence>
<feature type="compositionally biased region" description="Polar residues" evidence="3">
    <location>
        <begin position="1"/>
        <end position="16"/>
    </location>
</feature>
<feature type="region of interest" description="Disordered" evidence="3">
    <location>
        <begin position="1"/>
        <end position="97"/>
    </location>
</feature>
<accession>A0AA48L8V0</accession>
<dbReference type="InterPro" id="IPR036612">
    <property type="entry name" value="KH_dom_type_1_sf"/>
</dbReference>
<organism evidence="5 6">
    <name type="scientific">Cutaneotrichosporon cavernicola</name>
    <dbReference type="NCBI Taxonomy" id="279322"/>
    <lineage>
        <taxon>Eukaryota</taxon>
        <taxon>Fungi</taxon>
        <taxon>Dikarya</taxon>
        <taxon>Basidiomycota</taxon>
        <taxon>Agaricomycotina</taxon>
        <taxon>Tremellomycetes</taxon>
        <taxon>Trichosporonales</taxon>
        <taxon>Trichosporonaceae</taxon>
        <taxon>Cutaneotrichosporon</taxon>
    </lineage>
</organism>
<dbReference type="SMART" id="SM00322">
    <property type="entry name" value="KH"/>
    <property type="match status" value="3"/>
</dbReference>
<feature type="domain" description="K Homology" evidence="4">
    <location>
        <begin position="99"/>
        <end position="169"/>
    </location>
</feature>
<evidence type="ECO:0000259" key="4">
    <source>
        <dbReference type="SMART" id="SM00322"/>
    </source>
</evidence>
<feature type="region of interest" description="Disordered" evidence="3">
    <location>
        <begin position="261"/>
        <end position="314"/>
    </location>
</feature>
<dbReference type="GO" id="GO:0003723">
    <property type="term" value="F:RNA binding"/>
    <property type="evidence" value="ECO:0007669"/>
    <property type="project" value="UniProtKB-UniRule"/>
</dbReference>
<dbReference type="InterPro" id="IPR004087">
    <property type="entry name" value="KH_dom"/>
</dbReference>
<evidence type="ECO:0000256" key="1">
    <source>
        <dbReference type="ARBA" id="ARBA00022737"/>
    </source>
</evidence>
<dbReference type="Pfam" id="PF00013">
    <property type="entry name" value="KH_1"/>
    <property type="match status" value="3"/>
</dbReference>
<feature type="compositionally biased region" description="Low complexity" evidence="3">
    <location>
        <begin position="74"/>
        <end position="88"/>
    </location>
</feature>
<dbReference type="SUPFAM" id="SSF54791">
    <property type="entry name" value="Eukaryotic type KH-domain (KH-domain type I)"/>
    <property type="match status" value="3"/>
</dbReference>
<keyword evidence="2" id="KW-0694">RNA-binding</keyword>
<proteinExistence type="predicted"/>
<dbReference type="EMBL" id="AP028217">
    <property type="protein sequence ID" value="BEI94296.1"/>
    <property type="molecule type" value="Genomic_DNA"/>
</dbReference>
<dbReference type="RefSeq" id="XP_060459561.1">
    <property type="nucleotide sequence ID" value="XM_060603249.1"/>
</dbReference>
<feature type="compositionally biased region" description="Basic and acidic residues" evidence="3">
    <location>
        <begin position="32"/>
        <end position="58"/>
    </location>
</feature>
<gene>
    <name evidence="5" type="primary">PBP2</name>
    <name evidence="5" type="ORF">CcaverHIS019_0607550</name>
</gene>
<keyword evidence="1" id="KW-0677">Repeat</keyword>
<evidence type="ECO:0000313" key="6">
    <source>
        <dbReference type="Proteomes" id="UP001233271"/>
    </source>
</evidence>
<dbReference type="PROSITE" id="PS50084">
    <property type="entry name" value="KH_TYPE_1"/>
    <property type="match status" value="3"/>
</dbReference>
<dbReference type="Proteomes" id="UP001233271">
    <property type="component" value="Chromosome 6"/>
</dbReference>
<reference evidence="5" key="1">
    <citation type="journal article" date="2023" name="BMC Genomics">
        <title>Chromosome-level genome assemblies of Cutaneotrichosporon spp. (Trichosporonales, Basidiomycota) reveal imbalanced evolution between nucleotide sequences and chromosome synteny.</title>
        <authorList>
            <person name="Kobayashi Y."/>
            <person name="Kayamori A."/>
            <person name="Aoki K."/>
            <person name="Shiwa Y."/>
            <person name="Matsutani M."/>
            <person name="Fujita N."/>
            <person name="Sugita T."/>
            <person name="Iwasaki W."/>
            <person name="Tanaka N."/>
            <person name="Takashima M."/>
        </authorList>
    </citation>
    <scope>NUCLEOTIDE SEQUENCE</scope>
    <source>
        <strain evidence="5">HIS019</strain>
    </source>
</reference>